<accession>A0A5D0TQV1</accession>
<keyword evidence="3" id="KW-1185">Reference proteome</keyword>
<protein>
    <submittedName>
        <fullName evidence="2">Uncharacterized protein</fullName>
    </submittedName>
</protein>
<dbReference type="EMBL" id="VSFF01000016">
    <property type="protein sequence ID" value="TYC08691.1"/>
    <property type="molecule type" value="Genomic_DNA"/>
</dbReference>
<dbReference type="RefSeq" id="WP_148355078.1">
    <property type="nucleotide sequence ID" value="NZ_JBHSBF010000026.1"/>
</dbReference>
<dbReference type="AlphaFoldDB" id="A0A5D0TQV1"/>
<name>A0A5D0TQV1_9ACTN</name>
<evidence type="ECO:0000313" key="2">
    <source>
        <dbReference type="EMBL" id="TYC08691.1"/>
    </source>
</evidence>
<evidence type="ECO:0000313" key="3">
    <source>
        <dbReference type="Proteomes" id="UP000322634"/>
    </source>
</evidence>
<feature type="region of interest" description="Disordered" evidence="1">
    <location>
        <begin position="109"/>
        <end position="142"/>
    </location>
</feature>
<organism evidence="2 3">
    <name type="scientific">Actinomadura syzygii</name>
    <dbReference type="NCBI Taxonomy" id="1427538"/>
    <lineage>
        <taxon>Bacteria</taxon>
        <taxon>Bacillati</taxon>
        <taxon>Actinomycetota</taxon>
        <taxon>Actinomycetes</taxon>
        <taxon>Streptosporangiales</taxon>
        <taxon>Thermomonosporaceae</taxon>
        <taxon>Actinomadura</taxon>
    </lineage>
</organism>
<proteinExistence type="predicted"/>
<reference evidence="2 3" key="1">
    <citation type="submission" date="2019-08" db="EMBL/GenBank/DDBJ databases">
        <title>Actinomadura sp. nov. CYP1-5 isolated from mountain soil.</title>
        <authorList>
            <person name="Songsumanus A."/>
            <person name="Kuncharoen N."/>
            <person name="Kudo T."/>
            <person name="Yuki M."/>
            <person name="Igarashi Y."/>
            <person name="Tanasupawat S."/>
        </authorList>
    </citation>
    <scope>NUCLEOTIDE SEQUENCE [LARGE SCALE GENOMIC DNA]</scope>
    <source>
        <strain evidence="2 3">GKU157</strain>
    </source>
</reference>
<comment type="caution">
    <text evidence="2">The sequence shown here is derived from an EMBL/GenBank/DDBJ whole genome shotgun (WGS) entry which is preliminary data.</text>
</comment>
<dbReference type="Proteomes" id="UP000322634">
    <property type="component" value="Unassembled WGS sequence"/>
</dbReference>
<gene>
    <name evidence="2" type="ORF">FXF65_38080</name>
</gene>
<evidence type="ECO:0000256" key="1">
    <source>
        <dbReference type="SAM" id="MobiDB-lite"/>
    </source>
</evidence>
<sequence>MPQAQTSGGLSAPLPIGPAVPLDASALPLRALARRLEQRGWGYELVADGDDTLLRLRPPGVDVESGRHVDLVIRDRGHGPYFAYAAAPRRPIAPVDDLDRAVHALELVHGTKPPPAPPALKSLARAAADLSERDGATDPALP</sequence>
<feature type="compositionally biased region" description="Low complexity" evidence="1">
    <location>
        <begin position="119"/>
        <end position="128"/>
    </location>
</feature>